<dbReference type="Proteomes" id="UP000256269">
    <property type="component" value="Unassembled WGS sequence"/>
</dbReference>
<reference evidence="1 2" key="1">
    <citation type="submission" date="2018-08" db="EMBL/GenBank/DDBJ databases">
        <title>Genomic Encyclopedia of Archaeal and Bacterial Type Strains, Phase II (KMG-II): from individual species to whole genera.</title>
        <authorList>
            <person name="Goeker M."/>
        </authorList>
    </citation>
    <scope>NUCLEOTIDE SEQUENCE [LARGE SCALE GENOMIC DNA]</scope>
    <source>
        <strain evidence="1 2">DSM 45791</strain>
    </source>
</reference>
<proteinExistence type="predicted"/>
<dbReference type="RefSeq" id="WP_116181145.1">
    <property type="nucleotide sequence ID" value="NZ_CP144375.1"/>
</dbReference>
<dbReference type="EMBL" id="QUNO01000024">
    <property type="protein sequence ID" value="REH29593.1"/>
    <property type="molecule type" value="Genomic_DNA"/>
</dbReference>
<sequence>MSHEPTDSHLTQLIDRWIAQWNEPDDDERRRLIREVWAEDGHQVMVNPPAGVRDTAAQYGVPFPAVEIRGHDALYERVTRAYEMFVAAGEHVFEQSGEVVRHAGNAVALTWVMRSRPDGAVAGTGLEVLTFHTDGRVRSDHEYVA</sequence>
<name>A0A3E0GVQ2_9PSEU</name>
<dbReference type="InterPro" id="IPR032710">
    <property type="entry name" value="NTF2-like_dom_sf"/>
</dbReference>
<comment type="caution">
    <text evidence="1">The sequence shown here is derived from an EMBL/GenBank/DDBJ whole genome shotgun (WGS) entry which is preliminary data.</text>
</comment>
<evidence type="ECO:0000313" key="1">
    <source>
        <dbReference type="EMBL" id="REH29593.1"/>
    </source>
</evidence>
<keyword evidence="2" id="KW-1185">Reference proteome</keyword>
<organism evidence="1 2">
    <name type="scientific">Kutzneria buriramensis</name>
    <dbReference type="NCBI Taxonomy" id="1045776"/>
    <lineage>
        <taxon>Bacteria</taxon>
        <taxon>Bacillati</taxon>
        <taxon>Actinomycetota</taxon>
        <taxon>Actinomycetes</taxon>
        <taxon>Pseudonocardiales</taxon>
        <taxon>Pseudonocardiaceae</taxon>
        <taxon>Kutzneria</taxon>
    </lineage>
</organism>
<dbReference type="OrthoDB" id="8722217at2"/>
<dbReference type="Gene3D" id="3.10.450.50">
    <property type="match status" value="1"/>
</dbReference>
<evidence type="ECO:0000313" key="2">
    <source>
        <dbReference type="Proteomes" id="UP000256269"/>
    </source>
</evidence>
<dbReference type="AlphaFoldDB" id="A0A3E0GVQ2"/>
<evidence type="ECO:0008006" key="3">
    <source>
        <dbReference type="Google" id="ProtNLM"/>
    </source>
</evidence>
<dbReference type="SUPFAM" id="SSF54427">
    <property type="entry name" value="NTF2-like"/>
    <property type="match status" value="1"/>
</dbReference>
<gene>
    <name evidence="1" type="ORF">BCF44_12420</name>
</gene>
<protein>
    <recommendedName>
        <fullName evidence="3">SnoaL-like protein</fullName>
    </recommendedName>
</protein>
<accession>A0A3E0GVQ2</accession>